<dbReference type="BioCyc" id="RSPH349102:G1G8M-3070-MONOMER"/>
<evidence type="ECO:0000256" key="1">
    <source>
        <dbReference type="SAM" id="MobiDB-lite"/>
    </source>
</evidence>
<sequence>MCHSGVVAREIRRIAGNKASGAATVAAYTKITRSGGRSYLQLVEGFREEEGKVRHRVVANLGRLEELTPAKLDPLINGLNRVLGRAENTGFEIAQESARAYGDVFALHELWKDLGFDRALAAGMRSGRRKTDVDALVRAMVFNRLCAPDSKLGCLRWLETVAMPSMPETVTHQHLLRAMDALMDHAERVEIELARQIRPLVDRDLAVVFYDLTTVRIHGEAEVDDDLRAFGMNKGEPQANGGIARQFVLGVVQTAGLPLMHTVHPGNVAETKTLQAMLTTVLQRFPVQRVILVADRGLLSLDNIDTLTTLADQGGRKLEFILAVPARRYGELVETFRGLAFDEAGLAEAGFAGHRLIVAHDPLRAAEQSEKRRARIAELETLAERMVGKLDAQEFGPDRAAADPPVEDPGPDGATDRGRRASDRGAYSRFTRAVAEAELTRFLQADFTADRFSWSLDEAAIAEAELFDGKLALLTNAPDLTPVDAVVRYKALADIERGFRVLKSDIEIAPVHHRLPERIRAHALICFLALTLYRVMRMRLKAKGHAASPRTALDLLARIQKHRTHIGPGTFEGVSRPEPRQLELFSALSLPKPV</sequence>
<protein>
    <submittedName>
        <fullName evidence="3">Transposase, IS4 family</fullName>
    </submittedName>
</protein>
<evidence type="ECO:0000313" key="3">
    <source>
        <dbReference type="EMBL" id="ABP71856.1"/>
    </source>
</evidence>
<dbReference type="Pfam" id="PF01609">
    <property type="entry name" value="DDE_Tnp_1"/>
    <property type="match status" value="1"/>
</dbReference>
<reference evidence="3" key="1">
    <citation type="submission" date="2007-04" db="EMBL/GenBank/DDBJ databases">
        <title>Complete sequence of chromosome of Rhodobacter sphaeroides ATCC 17025.</title>
        <authorList>
            <consortium name="US DOE Joint Genome Institute"/>
            <person name="Copeland A."/>
            <person name="Lucas S."/>
            <person name="Lapidus A."/>
            <person name="Barry K."/>
            <person name="Detter J.C."/>
            <person name="Glavina del Rio T."/>
            <person name="Hammon N."/>
            <person name="Israni S."/>
            <person name="Dalin E."/>
            <person name="Tice H."/>
            <person name="Pitluck S."/>
            <person name="Chertkov O."/>
            <person name="Brettin T."/>
            <person name="Bruce D."/>
            <person name="Han C."/>
            <person name="Schmutz J."/>
            <person name="Larimer F."/>
            <person name="Land M."/>
            <person name="Hauser L."/>
            <person name="Kyrpides N."/>
            <person name="Kim E."/>
            <person name="Richardson P."/>
            <person name="Mackenzie C."/>
            <person name="Choudhary M."/>
            <person name="Donohue T.J."/>
            <person name="Kaplan S."/>
        </authorList>
    </citation>
    <scope>NUCLEOTIDE SEQUENCE [LARGE SCALE GENOMIC DNA]</scope>
    <source>
        <strain evidence="3">ATCC 17025</strain>
    </source>
</reference>
<feature type="compositionally biased region" description="Basic and acidic residues" evidence="1">
    <location>
        <begin position="414"/>
        <end position="423"/>
    </location>
</feature>
<dbReference type="SUPFAM" id="SSF53098">
    <property type="entry name" value="Ribonuclease H-like"/>
    <property type="match status" value="1"/>
</dbReference>
<accession>A4WWU2</accession>
<dbReference type="InterPro" id="IPR047654">
    <property type="entry name" value="IS1634_transpos"/>
</dbReference>
<proteinExistence type="predicted"/>
<dbReference type="eggNOG" id="COG5421">
    <property type="taxonomic scope" value="Bacteria"/>
</dbReference>
<dbReference type="InterPro" id="IPR002559">
    <property type="entry name" value="Transposase_11"/>
</dbReference>
<organism evidence="3">
    <name type="scientific">Cereibacter sphaeroides (strain ATCC 17025 / ATH 2.4.3)</name>
    <name type="common">Rhodobacter sphaeroides</name>
    <dbReference type="NCBI Taxonomy" id="349102"/>
    <lineage>
        <taxon>Bacteria</taxon>
        <taxon>Pseudomonadati</taxon>
        <taxon>Pseudomonadota</taxon>
        <taxon>Alphaproteobacteria</taxon>
        <taxon>Rhodobacterales</taxon>
        <taxon>Paracoccaceae</taxon>
        <taxon>Cereibacter</taxon>
    </lineage>
</organism>
<dbReference type="AlphaFoldDB" id="A4WWU2"/>
<dbReference type="PANTHER" id="PTHR34614:SF2">
    <property type="entry name" value="TRANSPOSASE IS4-LIKE DOMAIN-CONTAINING PROTEIN"/>
    <property type="match status" value="1"/>
</dbReference>
<gene>
    <name evidence="3" type="ordered locus">Rsph17025_2970</name>
</gene>
<dbReference type="GO" id="GO:0004803">
    <property type="term" value="F:transposase activity"/>
    <property type="evidence" value="ECO:0007669"/>
    <property type="project" value="InterPro"/>
</dbReference>
<dbReference type="KEGG" id="rsq:Rsph17025_2970"/>
<name>A4WWU2_CERS5</name>
<dbReference type="GO" id="GO:0003677">
    <property type="term" value="F:DNA binding"/>
    <property type="evidence" value="ECO:0007669"/>
    <property type="project" value="InterPro"/>
</dbReference>
<feature type="region of interest" description="Disordered" evidence="1">
    <location>
        <begin position="395"/>
        <end position="424"/>
    </location>
</feature>
<dbReference type="EMBL" id="CP000661">
    <property type="protein sequence ID" value="ABP71856.1"/>
    <property type="molecule type" value="Genomic_DNA"/>
</dbReference>
<feature type="domain" description="Transposase IS4-like" evidence="2">
    <location>
        <begin position="207"/>
        <end position="532"/>
    </location>
</feature>
<dbReference type="STRING" id="349102.Rsph17025_2970"/>
<dbReference type="HOGENOM" id="CLU_022426_5_0_5"/>
<evidence type="ECO:0000259" key="2">
    <source>
        <dbReference type="Pfam" id="PF01609"/>
    </source>
</evidence>
<dbReference type="PANTHER" id="PTHR34614">
    <property type="match status" value="1"/>
</dbReference>
<dbReference type="GO" id="GO:0006313">
    <property type="term" value="P:DNA transposition"/>
    <property type="evidence" value="ECO:0007669"/>
    <property type="project" value="InterPro"/>
</dbReference>
<dbReference type="InterPro" id="IPR012337">
    <property type="entry name" value="RNaseH-like_sf"/>
</dbReference>
<dbReference type="NCBIfam" id="NF033559">
    <property type="entry name" value="transpos_IS1634"/>
    <property type="match status" value="2"/>
</dbReference>